<dbReference type="Pfam" id="PF13453">
    <property type="entry name" value="Zn_ribbon_TFIIB"/>
    <property type="match status" value="2"/>
</dbReference>
<proteinExistence type="predicted"/>
<evidence type="ECO:0000313" key="2">
    <source>
        <dbReference type="EMBL" id="EGJ30421.1"/>
    </source>
</evidence>
<dbReference type="EMBL" id="GL890954">
    <property type="protein sequence ID" value="EGJ30421.1"/>
    <property type="molecule type" value="Genomic_DNA"/>
</dbReference>
<protein>
    <recommendedName>
        <fullName evidence="1">Transcription factor zinc-finger domain-containing protein</fullName>
    </recommendedName>
</protein>
<name>F4XYK8_9CYAN</name>
<dbReference type="eggNOG" id="COG3809">
    <property type="taxonomic scope" value="Bacteria"/>
</dbReference>
<accession>F4XYK8</accession>
<dbReference type="InterPro" id="IPR027392">
    <property type="entry name" value="TF_Znf"/>
</dbReference>
<evidence type="ECO:0000259" key="1">
    <source>
        <dbReference type="Pfam" id="PF13453"/>
    </source>
</evidence>
<feature type="domain" description="Transcription factor zinc-finger" evidence="1">
    <location>
        <begin position="76"/>
        <end position="116"/>
    </location>
</feature>
<evidence type="ECO:0000313" key="3">
    <source>
        <dbReference type="Proteomes" id="UP000003959"/>
    </source>
</evidence>
<organism evidence="2 3">
    <name type="scientific">Moorena producens 3L</name>
    <dbReference type="NCBI Taxonomy" id="489825"/>
    <lineage>
        <taxon>Bacteria</taxon>
        <taxon>Bacillati</taxon>
        <taxon>Cyanobacteriota</taxon>
        <taxon>Cyanophyceae</taxon>
        <taxon>Coleofasciculales</taxon>
        <taxon>Coleofasciculaceae</taxon>
        <taxon>Moorena</taxon>
    </lineage>
</organism>
<gene>
    <name evidence="2" type="ORF">LYNGBM3L_51410</name>
</gene>
<dbReference type="OrthoDB" id="9814037at2"/>
<sequence length="143" mass="16548">MKELNCPTLNCPKCKGKLEPVTCHGIEVDRCVNCKGIWFDSLEAEILKKIKGSESLDIGDPEIGSELNKINDDICCPRCGAKMIRMLDIDEYSVWYEKCFQCHGVWLDAGEFRQYKHNFQPRGVLYRVKRMFRAQKDIPNPVF</sequence>
<dbReference type="Proteomes" id="UP000003959">
    <property type="component" value="Unassembled WGS sequence"/>
</dbReference>
<dbReference type="AlphaFoldDB" id="F4XYK8"/>
<feature type="domain" description="Transcription factor zinc-finger" evidence="1">
    <location>
        <begin position="10"/>
        <end position="49"/>
    </location>
</feature>
<dbReference type="RefSeq" id="WP_008188027.1">
    <property type="nucleotide sequence ID" value="NZ_GL890954.1"/>
</dbReference>
<dbReference type="HOGENOM" id="CLU_154390_0_0_3"/>
<reference evidence="3" key="1">
    <citation type="journal article" date="2011" name="Proc. Natl. Acad. Sci. U.S.A.">
        <title>Genomic insights into the physiology and ecology of the marine filamentous cyanobacterium Lyngbya majuscula.</title>
        <authorList>
            <person name="Jones A.C."/>
            <person name="Monroe E.A."/>
            <person name="Podell S."/>
            <person name="Hess W.R."/>
            <person name="Klages S."/>
            <person name="Esquenazi E."/>
            <person name="Niessen S."/>
            <person name="Hoover H."/>
            <person name="Rothmann M."/>
            <person name="Lasken R.S."/>
            <person name="Yates J.R.III."/>
            <person name="Reinhardt R."/>
            <person name="Kube M."/>
            <person name="Burkart M.D."/>
            <person name="Allen E.E."/>
            <person name="Dorrestein P.C."/>
            <person name="Gerwick W.H."/>
            <person name="Gerwick L."/>
        </authorList>
    </citation>
    <scope>NUCLEOTIDE SEQUENCE [LARGE SCALE GENOMIC DNA]</scope>
    <source>
        <strain evidence="3">3L</strain>
    </source>
</reference>
<keyword evidence="3" id="KW-1185">Reference proteome</keyword>